<gene>
    <name evidence="7" type="primary">LOC113463959</name>
</gene>
<name>A0AAJ7W8J1_9HYME</name>
<sequence>MREDQYLQCQHFKTINHNGKSVNQSIPIVLAVDTNQKEKYNNAPALGLKYQGRVVAILREPEFFPHRKEER</sequence>
<dbReference type="KEGG" id="ccal:113463959"/>
<feature type="domain" description="ATP-sulfurylase PUA-like" evidence="5">
    <location>
        <begin position="1"/>
        <end position="71"/>
    </location>
</feature>
<evidence type="ECO:0000256" key="2">
    <source>
        <dbReference type="ARBA" id="ARBA00022679"/>
    </source>
</evidence>
<dbReference type="Gene3D" id="3.10.400.10">
    <property type="entry name" value="Sulfate adenylyltransferase"/>
    <property type="match status" value="1"/>
</dbReference>
<dbReference type="AlphaFoldDB" id="A0AAJ7W8J1"/>
<dbReference type="GeneID" id="113463959"/>
<keyword evidence="3" id="KW-0547">Nucleotide-binding</keyword>
<dbReference type="Proteomes" id="UP000694925">
    <property type="component" value="Unplaced"/>
</dbReference>
<dbReference type="PANTHER" id="PTHR11055">
    <property type="entry name" value="BIFUNCTIONAL 3'-PHOSPHOADENOSINE 5'-PHOSPHOSULFATE SYNTHASE"/>
    <property type="match status" value="1"/>
</dbReference>
<keyword evidence="4" id="KW-0067">ATP-binding</keyword>
<accession>A0AAJ7W8J1</accession>
<dbReference type="GO" id="GO:0005524">
    <property type="term" value="F:ATP binding"/>
    <property type="evidence" value="ECO:0007669"/>
    <property type="project" value="UniProtKB-KW"/>
</dbReference>
<protein>
    <submittedName>
        <fullName evidence="7">Bifunctional 3'-phosphoadenosine 5'-phosphosulfate synthase-like</fullName>
    </submittedName>
</protein>
<evidence type="ECO:0000256" key="1">
    <source>
        <dbReference type="ARBA" id="ARBA00004678"/>
    </source>
</evidence>
<proteinExistence type="predicted"/>
<evidence type="ECO:0000313" key="7">
    <source>
        <dbReference type="RefSeq" id="XP_026667065.1"/>
    </source>
</evidence>
<organism evidence="6 7">
    <name type="scientific">Ceratina calcarata</name>
    <dbReference type="NCBI Taxonomy" id="156304"/>
    <lineage>
        <taxon>Eukaryota</taxon>
        <taxon>Metazoa</taxon>
        <taxon>Ecdysozoa</taxon>
        <taxon>Arthropoda</taxon>
        <taxon>Hexapoda</taxon>
        <taxon>Insecta</taxon>
        <taxon>Pterygota</taxon>
        <taxon>Neoptera</taxon>
        <taxon>Endopterygota</taxon>
        <taxon>Hymenoptera</taxon>
        <taxon>Apocrita</taxon>
        <taxon>Aculeata</taxon>
        <taxon>Apoidea</taxon>
        <taxon>Anthophila</taxon>
        <taxon>Apidae</taxon>
        <taxon>Ceratina</taxon>
        <taxon>Zadontomerus</taxon>
    </lineage>
</organism>
<dbReference type="Pfam" id="PF14306">
    <property type="entry name" value="PUA_2"/>
    <property type="match status" value="1"/>
</dbReference>
<dbReference type="SUPFAM" id="SSF88697">
    <property type="entry name" value="PUA domain-like"/>
    <property type="match status" value="1"/>
</dbReference>
<dbReference type="PANTHER" id="PTHR11055:SF1">
    <property type="entry name" value="PAPS SYNTHETASE, ISOFORM D"/>
    <property type="match status" value="1"/>
</dbReference>
<dbReference type="InterPro" id="IPR015947">
    <property type="entry name" value="PUA-like_sf"/>
</dbReference>
<evidence type="ECO:0000256" key="4">
    <source>
        <dbReference type="ARBA" id="ARBA00022840"/>
    </source>
</evidence>
<reference evidence="7" key="1">
    <citation type="submission" date="2025-08" db="UniProtKB">
        <authorList>
            <consortium name="RefSeq"/>
        </authorList>
    </citation>
    <scope>IDENTIFICATION</scope>
    <source>
        <tissue evidence="7">Whole body</tissue>
    </source>
</reference>
<dbReference type="GO" id="GO:0000103">
    <property type="term" value="P:sulfate assimilation"/>
    <property type="evidence" value="ECO:0007669"/>
    <property type="project" value="TreeGrafter"/>
</dbReference>
<dbReference type="RefSeq" id="XP_026667065.1">
    <property type="nucleotide sequence ID" value="XM_026811264.1"/>
</dbReference>
<evidence type="ECO:0000259" key="5">
    <source>
        <dbReference type="Pfam" id="PF14306"/>
    </source>
</evidence>
<evidence type="ECO:0000313" key="6">
    <source>
        <dbReference type="Proteomes" id="UP000694925"/>
    </source>
</evidence>
<comment type="pathway">
    <text evidence="1">Sulfur metabolism.</text>
</comment>
<keyword evidence="2" id="KW-0808">Transferase</keyword>
<keyword evidence="6" id="KW-1185">Reference proteome</keyword>
<dbReference type="GO" id="GO:0004020">
    <property type="term" value="F:adenylylsulfate kinase activity"/>
    <property type="evidence" value="ECO:0007669"/>
    <property type="project" value="TreeGrafter"/>
</dbReference>
<evidence type="ECO:0000256" key="3">
    <source>
        <dbReference type="ARBA" id="ARBA00022741"/>
    </source>
</evidence>
<dbReference type="InterPro" id="IPR025980">
    <property type="entry name" value="ATP-Sase_PUA-like_dom"/>
</dbReference>